<keyword evidence="4" id="KW-1185">Reference proteome</keyword>
<dbReference type="Pfam" id="PF04102">
    <property type="entry name" value="SlyX"/>
    <property type="match status" value="1"/>
</dbReference>
<evidence type="ECO:0000256" key="1">
    <source>
        <dbReference type="HAMAP-Rule" id="MF_00715"/>
    </source>
</evidence>
<protein>
    <recommendedName>
        <fullName evidence="1">Protein SlyX homolog</fullName>
    </recommendedName>
</protein>
<feature type="coiled-coil region" evidence="2">
    <location>
        <begin position="12"/>
        <end position="60"/>
    </location>
</feature>
<dbReference type="EMBL" id="BMYR01000011">
    <property type="protein sequence ID" value="GGW68473.1"/>
    <property type="molecule type" value="Genomic_DNA"/>
</dbReference>
<dbReference type="Proteomes" id="UP000634667">
    <property type="component" value="Unassembled WGS sequence"/>
</dbReference>
<comment type="similarity">
    <text evidence="1">Belongs to the SlyX family.</text>
</comment>
<dbReference type="PANTHER" id="PTHR36508:SF1">
    <property type="entry name" value="PROTEIN SLYX"/>
    <property type="match status" value="1"/>
</dbReference>
<evidence type="ECO:0000313" key="3">
    <source>
        <dbReference type="EMBL" id="GGW68473.1"/>
    </source>
</evidence>
<evidence type="ECO:0000256" key="2">
    <source>
        <dbReference type="SAM" id="Coils"/>
    </source>
</evidence>
<proteinExistence type="inferred from homology"/>
<comment type="caution">
    <text evidence="3">The sequence shown here is derived from an EMBL/GenBank/DDBJ whole genome shotgun (WGS) entry which is preliminary data.</text>
</comment>
<gene>
    <name evidence="1" type="primary">slyX</name>
    <name evidence="3" type="ORF">GCM10008111_25530</name>
</gene>
<accession>A0ABQ2WR93</accession>
<dbReference type="PANTHER" id="PTHR36508">
    <property type="entry name" value="PROTEIN SLYX"/>
    <property type="match status" value="1"/>
</dbReference>
<dbReference type="Gene3D" id="1.20.5.300">
    <property type="match status" value="1"/>
</dbReference>
<sequence length="75" mass="8859">MTIDNNEIQLHLIELESKIAFQEDTVNSLHQELLAHQKRIEQLQRQIILLAEKLRQLPEESGILRPEEEPLPPHY</sequence>
<organism evidence="3 4">
    <name type="scientific">Alishewanella tabrizica</name>
    <dbReference type="NCBI Taxonomy" id="671278"/>
    <lineage>
        <taxon>Bacteria</taxon>
        <taxon>Pseudomonadati</taxon>
        <taxon>Pseudomonadota</taxon>
        <taxon>Gammaproteobacteria</taxon>
        <taxon>Alteromonadales</taxon>
        <taxon>Alteromonadaceae</taxon>
        <taxon>Alishewanella</taxon>
    </lineage>
</organism>
<name>A0ABQ2WR93_9ALTE</name>
<dbReference type="InterPro" id="IPR007236">
    <property type="entry name" value="SlyX"/>
</dbReference>
<keyword evidence="2" id="KW-0175">Coiled coil</keyword>
<dbReference type="RefSeq" id="WP_189483622.1">
    <property type="nucleotide sequence ID" value="NZ_BMYR01000011.1"/>
</dbReference>
<reference evidence="4" key="1">
    <citation type="journal article" date="2019" name="Int. J. Syst. Evol. Microbiol.">
        <title>The Global Catalogue of Microorganisms (GCM) 10K type strain sequencing project: providing services to taxonomists for standard genome sequencing and annotation.</title>
        <authorList>
            <consortium name="The Broad Institute Genomics Platform"/>
            <consortium name="The Broad Institute Genome Sequencing Center for Infectious Disease"/>
            <person name="Wu L."/>
            <person name="Ma J."/>
        </authorList>
    </citation>
    <scope>NUCLEOTIDE SEQUENCE [LARGE SCALE GENOMIC DNA]</scope>
    <source>
        <strain evidence="4">KCTC 23723</strain>
    </source>
</reference>
<dbReference type="HAMAP" id="MF_00715">
    <property type="entry name" value="SlyX"/>
    <property type="match status" value="1"/>
</dbReference>
<evidence type="ECO:0000313" key="4">
    <source>
        <dbReference type="Proteomes" id="UP000634667"/>
    </source>
</evidence>